<name>A0A7S7RPD1_9BACT</name>
<dbReference type="AlphaFoldDB" id="A0A7S7RPD1"/>
<reference evidence="1 2" key="1">
    <citation type="submission" date="2020-05" db="EMBL/GenBank/DDBJ databases">
        <title>Sulfurimonas marisnigri, sp. nov., and Sulfurimonas baltica, sp. nov., manganese oxide reducing chemolithoautotrophs of the class Epsilonproteobacteria isolated from the pelagic redoxclines of the Black and Baltic Seas and emended description of the genus Sulfurimonas.</title>
        <authorList>
            <person name="Henkel J.V."/>
            <person name="Laudan C."/>
            <person name="Werner J."/>
            <person name="Neu T."/>
            <person name="Plewe S."/>
            <person name="Sproer C."/>
            <person name="Bunk B."/>
            <person name="Schulz-Vogt H.N."/>
        </authorList>
    </citation>
    <scope>NUCLEOTIDE SEQUENCE [LARGE SCALE GENOMIC DNA]</scope>
    <source>
        <strain evidence="1 2">GD2</strain>
    </source>
</reference>
<sequence length="208" mass="23720">MAIVRNNYVFKGHKSLLGSKFVTYGELELPVRYEIFAQSKNGFDWGHTGPAARQLGFSILCQLSDEDFARENALKFTHDIIRVFTRDWVMSASDVLNWINKNTAETECTIENEPANIVSSEVKKEVKKITKRTKQKTNVVKDICNELQITQKNLAQILEVPEGTVSSWAVKNEIPRLGKKAIEFYIQSQKNQHIIEGYKSFAKLLHAS</sequence>
<dbReference type="GO" id="GO:0003677">
    <property type="term" value="F:DNA binding"/>
    <property type="evidence" value="ECO:0007669"/>
    <property type="project" value="InterPro"/>
</dbReference>
<gene>
    <name evidence="1" type="ORF">HUE88_06620</name>
</gene>
<dbReference type="Proteomes" id="UP000593994">
    <property type="component" value="Chromosome"/>
</dbReference>
<protein>
    <submittedName>
        <fullName evidence="1">XRE family transcriptional regulator</fullName>
    </submittedName>
</protein>
<dbReference type="InterPro" id="IPR046164">
    <property type="entry name" value="DUF6166"/>
</dbReference>
<accession>A0A7S7RPD1</accession>
<dbReference type="EMBL" id="CP054492">
    <property type="protein sequence ID" value="QOY53340.1"/>
    <property type="molecule type" value="Genomic_DNA"/>
</dbReference>
<dbReference type="RefSeq" id="WP_194372327.1">
    <property type="nucleotide sequence ID" value="NZ_CP054492.1"/>
</dbReference>
<evidence type="ECO:0000313" key="2">
    <source>
        <dbReference type="Proteomes" id="UP000593994"/>
    </source>
</evidence>
<dbReference type="Gene3D" id="1.10.260.40">
    <property type="entry name" value="lambda repressor-like DNA-binding domains"/>
    <property type="match status" value="1"/>
</dbReference>
<dbReference type="Pfam" id="PF19663">
    <property type="entry name" value="DUF6166"/>
    <property type="match status" value="1"/>
</dbReference>
<dbReference type="KEGG" id="sbal:HUE88_06620"/>
<keyword evidence="2" id="KW-1185">Reference proteome</keyword>
<dbReference type="InterPro" id="IPR010982">
    <property type="entry name" value="Lambda_DNA-bd_dom_sf"/>
</dbReference>
<organism evidence="1 2">
    <name type="scientific">Candidatus Sulfurimonas baltica</name>
    <dbReference type="NCBI Taxonomy" id="2740404"/>
    <lineage>
        <taxon>Bacteria</taxon>
        <taxon>Pseudomonadati</taxon>
        <taxon>Campylobacterota</taxon>
        <taxon>Epsilonproteobacteria</taxon>
        <taxon>Campylobacterales</taxon>
        <taxon>Sulfurimonadaceae</taxon>
        <taxon>Sulfurimonas</taxon>
    </lineage>
</organism>
<proteinExistence type="predicted"/>
<evidence type="ECO:0000313" key="1">
    <source>
        <dbReference type="EMBL" id="QOY53340.1"/>
    </source>
</evidence>